<dbReference type="InterPro" id="IPR007607">
    <property type="entry name" value="BacA/B"/>
</dbReference>
<evidence type="ECO:0000313" key="4">
    <source>
        <dbReference type="Proteomes" id="UP000422569"/>
    </source>
</evidence>
<sequence>MAINTTSGFRPDQENVVYIGAGVTLKGEVSVPDLIVVDGTVEGDVTARVVCVGQTGVIRGNIAATEADISGWITDHIEIKQLLIVRSTGRVEGRVMYGEIELEKGAVVTGDLSATDDYRAVAKPTAPGKAAPQEREAPAPVAKAGNSLDRLNDAVRAAKGGQLYVASETDVQRRNVLRAPLSSRRVSA</sequence>
<gene>
    <name evidence="3" type="ORF">F7D14_13830</name>
</gene>
<dbReference type="AlphaFoldDB" id="A0A6B8M7G9"/>
<dbReference type="PANTHER" id="PTHR35024">
    <property type="entry name" value="HYPOTHETICAL CYTOSOLIC PROTEIN"/>
    <property type="match status" value="1"/>
</dbReference>
<evidence type="ECO:0000313" key="3">
    <source>
        <dbReference type="EMBL" id="QGM98448.1"/>
    </source>
</evidence>
<dbReference type="Proteomes" id="UP000422569">
    <property type="component" value="Chromosome"/>
</dbReference>
<evidence type="ECO:0000256" key="1">
    <source>
        <dbReference type="ARBA" id="ARBA00044755"/>
    </source>
</evidence>
<name>A0A6B8M7G9_9HYPH</name>
<dbReference type="PANTHER" id="PTHR35024:SF4">
    <property type="entry name" value="POLYMER-FORMING CYTOSKELETAL PROTEIN"/>
    <property type="match status" value="1"/>
</dbReference>
<accession>A0A6B8M7G9</accession>
<organism evidence="3 4">
    <name type="scientific">Methylocystis parvus</name>
    <dbReference type="NCBI Taxonomy" id="134"/>
    <lineage>
        <taxon>Bacteria</taxon>
        <taxon>Pseudomonadati</taxon>
        <taxon>Pseudomonadota</taxon>
        <taxon>Alphaproteobacteria</taxon>
        <taxon>Hyphomicrobiales</taxon>
        <taxon>Methylocystaceae</taxon>
        <taxon>Methylocystis</taxon>
    </lineage>
</organism>
<dbReference type="Pfam" id="PF04519">
    <property type="entry name" value="Bactofilin"/>
    <property type="match status" value="1"/>
</dbReference>
<dbReference type="EMBL" id="CP044331">
    <property type="protein sequence ID" value="QGM98448.1"/>
    <property type="molecule type" value="Genomic_DNA"/>
</dbReference>
<evidence type="ECO:0000256" key="2">
    <source>
        <dbReference type="SAM" id="MobiDB-lite"/>
    </source>
</evidence>
<dbReference type="KEGG" id="mpar:F7D14_13830"/>
<dbReference type="RefSeq" id="WP_016918128.1">
    <property type="nucleotide sequence ID" value="NZ_CP044331.1"/>
</dbReference>
<proteinExistence type="inferred from homology"/>
<reference evidence="3 4" key="1">
    <citation type="submission" date="2019-09" db="EMBL/GenBank/DDBJ databases">
        <title>Isolation and complete genome sequencing of Methylocystis species.</title>
        <authorList>
            <person name="Rumah B.L."/>
            <person name="Stead C.E."/>
            <person name="Stevens B.C."/>
            <person name="Minton N.P."/>
            <person name="Grosse-Honebrink A."/>
            <person name="Zhang Y."/>
        </authorList>
    </citation>
    <scope>NUCLEOTIDE SEQUENCE [LARGE SCALE GENOMIC DNA]</scope>
    <source>
        <strain evidence="3 4">BRCS2</strain>
    </source>
</reference>
<comment type="similarity">
    <text evidence="1">Belongs to the bactofilin family.</text>
</comment>
<feature type="region of interest" description="Disordered" evidence="2">
    <location>
        <begin position="125"/>
        <end position="146"/>
    </location>
</feature>
<protein>
    <submittedName>
        <fullName evidence="3">Polymer-forming cytoskeletal protein</fullName>
    </submittedName>
</protein>
<keyword evidence="4" id="KW-1185">Reference proteome</keyword>